<organism evidence="4 5">
    <name type="scientific">Photobacterium profundum 3TCK</name>
    <dbReference type="NCBI Taxonomy" id="314280"/>
    <lineage>
        <taxon>Bacteria</taxon>
        <taxon>Pseudomonadati</taxon>
        <taxon>Pseudomonadota</taxon>
        <taxon>Gammaproteobacteria</taxon>
        <taxon>Vibrionales</taxon>
        <taxon>Vibrionaceae</taxon>
        <taxon>Photobacterium</taxon>
    </lineage>
</organism>
<dbReference type="InterPro" id="IPR018635">
    <property type="entry name" value="UPF0319"/>
</dbReference>
<proteinExistence type="inferred from homology"/>
<dbReference type="Proteomes" id="UP000003789">
    <property type="component" value="Unassembled WGS sequence"/>
</dbReference>
<protein>
    <submittedName>
        <fullName evidence="4">Uncharacterized protein</fullName>
    </submittedName>
</protein>
<comment type="caution">
    <text evidence="4">The sequence shown here is derived from an EMBL/GenBank/DDBJ whole genome shotgun (WGS) entry which is preliminary data.</text>
</comment>
<dbReference type="AlphaFoldDB" id="Q1Z260"/>
<feature type="chain" id="PRO_5004198023" evidence="3">
    <location>
        <begin position="23"/>
        <end position="213"/>
    </location>
</feature>
<dbReference type="Pfam" id="PF09829">
    <property type="entry name" value="DUF2057"/>
    <property type="match status" value="1"/>
</dbReference>
<dbReference type="PANTHER" id="PTHR38108:SF1">
    <property type="entry name" value="UPF0319 PROTEIN YCCT"/>
    <property type="match status" value="1"/>
</dbReference>
<sequence length="213" mass="23481">MMKKTLLAFTLPLVLTSQVAMAEVTLKMPGNFEILAAQHLEIKKATKTVALPEGDQQVLVRFDSPTNPHSTGQSMGYVSSQPVLIRFSANDGEVVELVAPRVDTQQDVKRFAEKPRFELTDTAGKSVSFEREKVVVSGSPLMANYNDILAVQVAASEKQTLPQPAVTTTSYQAVSTVDINQLTPAQADQLMKDLYQSADKKRRKEFIRWALGL</sequence>
<evidence type="ECO:0000313" key="4">
    <source>
        <dbReference type="EMBL" id="EAS42625.1"/>
    </source>
</evidence>
<feature type="signal peptide" evidence="3">
    <location>
        <begin position="1"/>
        <end position="22"/>
    </location>
</feature>
<dbReference type="EMBL" id="AAPH01000018">
    <property type="protein sequence ID" value="EAS42625.1"/>
    <property type="molecule type" value="Genomic_DNA"/>
</dbReference>
<evidence type="ECO:0000256" key="2">
    <source>
        <dbReference type="ARBA" id="ARBA00022729"/>
    </source>
</evidence>
<reference evidence="4 5" key="1">
    <citation type="submission" date="2006-03" db="EMBL/GenBank/DDBJ databases">
        <authorList>
            <person name="Bartlett D.H."/>
            <person name="Valle G."/>
            <person name="Lauro F.M."/>
            <person name="Vezzi A."/>
            <person name="Simonato F."/>
            <person name="Eloe E."/>
            <person name="Vitulo N."/>
            <person name="Stratton T.K."/>
            <person name="D'angelo M."/>
            <person name="Ferriera S."/>
            <person name="Johnson J."/>
            <person name="Kravitz S."/>
            <person name="Beeson K."/>
            <person name="Sutton G."/>
            <person name="Rogers Y."/>
            <person name="Friedman R."/>
            <person name="Frazier M."/>
            <person name="Venter J.C."/>
        </authorList>
    </citation>
    <scope>NUCLEOTIDE SEQUENCE [LARGE SCALE GENOMIC DNA]</scope>
    <source>
        <strain evidence="4 5">3TCK</strain>
    </source>
</reference>
<gene>
    <name evidence="4" type="ORF">P3TCK_26210</name>
</gene>
<name>Q1Z260_9GAMM</name>
<dbReference type="HOGENOM" id="CLU_1358070_0_0_6"/>
<evidence type="ECO:0000256" key="1">
    <source>
        <dbReference type="ARBA" id="ARBA00008490"/>
    </source>
</evidence>
<accession>Q1Z260</accession>
<evidence type="ECO:0000256" key="3">
    <source>
        <dbReference type="SAM" id="SignalP"/>
    </source>
</evidence>
<keyword evidence="2 3" id="KW-0732">Signal</keyword>
<dbReference type="PANTHER" id="PTHR38108">
    <property type="entry name" value="UPF0319 PROTEIN YCCT"/>
    <property type="match status" value="1"/>
</dbReference>
<comment type="similarity">
    <text evidence="1">Belongs to the UPF0319 family.</text>
</comment>
<dbReference type="RefSeq" id="WP_006232810.1">
    <property type="nucleotide sequence ID" value="NZ_CH724136.1"/>
</dbReference>
<evidence type="ECO:0000313" key="5">
    <source>
        <dbReference type="Proteomes" id="UP000003789"/>
    </source>
</evidence>